<accession>A0A6J5TVN0</accession>
<dbReference type="EMBL" id="CAEKDK010000001">
    <property type="protein sequence ID" value="CAB4267065.1"/>
    <property type="molecule type" value="Genomic_DNA"/>
</dbReference>
<dbReference type="Proteomes" id="UP000507222">
    <property type="component" value="Unassembled WGS sequence"/>
</dbReference>
<proteinExistence type="predicted"/>
<dbReference type="AlphaFoldDB" id="A0A6J5TVN0"/>
<protein>
    <submittedName>
        <fullName evidence="1">Uncharacterized protein</fullName>
    </submittedName>
</protein>
<evidence type="ECO:0000313" key="1">
    <source>
        <dbReference type="EMBL" id="CAB4267065.1"/>
    </source>
</evidence>
<sequence>MGDSENPLLNEFWASQSTPPEPAPIADQCLKPTLNDCTSFNRNRIADYGIQTFHDAKRVAGSAKVSELSNKNRTSNTLMSSEQEIDCAGASMKLVSGFLKQKQFEEDIQCSALEYQWQGTSTQLYTTSMCLGFILFSKLKAKYWGNCLVPPTSSKCPQKSIQTLAMHENQPPRVQRAPFGSRWVFISHSECEEVQHLSWFLLAKQRERRDRSGPSSPAAVKIDTATTAAVEINTETAAVNCAATAAAVEIDATASAADADAVFDAKIAVAEHAYRLALTGILSQHPVLANVGGRLIDLEVKAKIQVARRRAFTHGRGFIKSLYAAVDNGFVKLSKLEYRHDRFKMGRTDLLGTIVRERNQEPEIKSLQEKVGVIEEKINQIDGKMDDFSDKLEGVIRSFEGENNDKCSAF</sequence>
<reference evidence="1 2" key="1">
    <citation type="submission" date="2020-05" db="EMBL/GenBank/DDBJ databases">
        <authorList>
            <person name="Campoy J."/>
            <person name="Schneeberger K."/>
            <person name="Spophaly S."/>
        </authorList>
    </citation>
    <scope>NUCLEOTIDE SEQUENCE [LARGE SCALE GENOMIC DNA]</scope>
    <source>
        <strain evidence="1">PruArmRojPasFocal</strain>
    </source>
</reference>
<name>A0A6J5TVN0_PRUAR</name>
<evidence type="ECO:0000313" key="2">
    <source>
        <dbReference type="Proteomes" id="UP000507222"/>
    </source>
</evidence>
<gene>
    <name evidence="1" type="ORF">CURHAP_LOCUS9626</name>
</gene>
<organism evidence="1 2">
    <name type="scientific">Prunus armeniaca</name>
    <name type="common">Apricot</name>
    <name type="synonym">Armeniaca vulgaris</name>
    <dbReference type="NCBI Taxonomy" id="36596"/>
    <lineage>
        <taxon>Eukaryota</taxon>
        <taxon>Viridiplantae</taxon>
        <taxon>Streptophyta</taxon>
        <taxon>Embryophyta</taxon>
        <taxon>Tracheophyta</taxon>
        <taxon>Spermatophyta</taxon>
        <taxon>Magnoliopsida</taxon>
        <taxon>eudicotyledons</taxon>
        <taxon>Gunneridae</taxon>
        <taxon>Pentapetalae</taxon>
        <taxon>rosids</taxon>
        <taxon>fabids</taxon>
        <taxon>Rosales</taxon>
        <taxon>Rosaceae</taxon>
        <taxon>Amygdaloideae</taxon>
        <taxon>Amygdaleae</taxon>
        <taxon>Prunus</taxon>
    </lineage>
</organism>